<proteinExistence type="predicted"/>
<name>A0AAV6UEE5_9ARAC</name>
<dbReference type="AlphaFoldDB" id="A0AAV6UEE5"/>
<evidence type="ECO:0000313" key="2">
    <source>
        <dbReference type="Proteomes" id="UP000827092"/>
    </source>
</evidence>
<dbReference type="EMBL" id="JAFNEN010000480">
    <property type="protein sequence ID" value="KAG8182113.1"/>
    <property type="molecule type" value="Genomic_DNA"/>
</dbReference>
<organism evidence="1 2">
    <name type="scientific">Oedothorax gibbosus</name>
    <dbReference type="NCBI Taxonomy" id="931172"/>
    <lineage>
        <taxon>Eukaryota</taxon>
        <taxon>Metazoa</taxon>
        <taxon>Ecdysozoa</taxon>
        <taxon>Arthropoda</taxon>
        <taxon>Chelicerata</taxon>
        <taxon>Arachnida</taxon>
        <taxon>Araneae</taxon>
        <taxon>Araneomorphae</taxon>
        <taxon>Entelegynae</taxon>
        <taxon>Araneoidea</taxon>
        <taxon>Linyphiidae</taxon>
        <taxon>Erigoninae</taxon>
        <taxon>Oedothorax</taxon>
    </lineage>
</organism>
<comment type="caution">
    <text evidence="1">The sequence shown here is derived from an EMBL/GenBank/DDBJ whole genome shotgun (WGS) entry which is preliminary data.</text>
</comment>
<accession>A0AAV6UEE5</accession>
<sequence length="93" mass="9991">MRGAVELFCTRGELFSESRGQIPLLPGGIKAAPGLGVTKVCPDTEILSAFPEEAINQSIILHTRQKKTRVGDVTTTRVTSNDLEPNIGRSVLS</sequence>
<reference evidence="1 2" key="1">
    <citation type="journal article" date="2022" name="Nat. Ecol. Evol.">
        <title>A masculinizing supergene underlies an exaggerated male reproductive morph in a spider.</title>
        <authorList>
            <person name="Hendrickx F."/>
            <person name="De Corte Z."/>
            <person name="Sonet G."/>
            <person name="Van Belleghem S.M."/>
            <person name="Kostlbacher S."/>
            <person name="Vangestel C."/>
        </authorList>
    </citation>
    <scope>NUCLEOTIDE SEQUENCE [LARGE SCALE GENOMIC DNA]</scope>
    <source>
        <strain evidence="1">W744_W776</strain>
    </source>
</reference>
<dbReference type="Proteomes" id="UP000827092">
    <property type="component" value="Unassembled WGS sequence"/>
</dbReference>
<protein>
    <submittedName>
        <fullName evidence="1">Uncharacterized protein</fullName>
    </submittedName>
</protein>
<keyword evidence="2" id="KW-1185">Reference proteome</keyword>
<gene>
    <name evidence="1" type="ORF">JTE90_018384</name>
</gene>
<evidence type="ECO:0000313" key="1">
    <source>
        <dbReference type="EMBL" id="KAG8182113.1"/>
    </source>
</evidence>